<protein>
    <submittedName>
        <fullName evidence="3">Uncharacterized protein</fullName>
    </submittedName>
</protein>
<keyword evidence="1" id="KW-0677">Repeat</keyword>
<dbReference type="Gene3D" id="2.20.110.10">
    <property type="entry name" value="Histone H3 K4-specific methyltransferase SET7/9 N-terminal domain"/>
    <property type="match status" value="2"/>
</dbReference>
<dbReference type="PANTHER" id="PTHR23084">
    <property type="entry name" value="PHOSPHATIDYLINOSITOL-4-PHOSPHATE 5-KINASE RELATED"/>
    <property type="match status" value="1"/>
</dbReference>
<accession>K0TA57</accession>
<dbReference type="SMART" id="SM00698">
    <property type="entry name" value="MORN"/>
    <property type="match status" value="7"/>
</dbReference>
<sequence>MDGHSQQQSSEDASPPDERLDEGAPAAADASSTARTASSRGRGRGRRGRPSGQRKPTSSTEAPRRSGRRSLSASSHSVEHSTAGSSGGGGSIRDSAHNPTRGQGVRDGGSIFQIRGSRARGDEEDGPPRQKRKVERTYADGSSYNGFVSDGKRDGQGTLTRPGGVREEGVFVNDELIKGTATNMKLKNGARYTGQIDGGVPNGTGTVISAEFVDHGIFVDGFLHGPGKRTFPGGEEEGNFVNGKFDNGTATNTIFRRAAGISSHEGVCTYTGQIADGVPNGTGTATFSNGADKDASYHLGYGVGTVVEKGVFVGGFLHGRGKVTCPKNGKKEGIFVNGKLDNGTTTFSHFGGRGESVGHYSGQIAGGAPNGAGTMTFDDSREKGTFVNGKLSGQGHKKFGIGWEDGVYVNGMLHGRGERCGEGGLYEKGEFVNGILHGQGWKRKDRWGVEEGEFANGRLNGQGKRKITHYKNYHPFHVTRETFHRLDKPVLEEGIFVDGILDTGTVENIEWWYGDNTNWAGIYTGQIVGGKLNGEGRKKKGSLVEEGVFVDNYLREGKATSDHDGEVHEGVFDVDGLRKGKITFDDGEVHEGVFDVGGLQHLREGKITFPREGKNGEMKIEGVFVDGRLNGRGKITYADGVVHEGDFVNGCLNGHGKVTAADLSMEGNFVGGNLNGLGTLTYDDGGIIKGTFVDGYIDAGTAENYKCDDGNIYTGEIVGGLPTGSRTTW</sequence>
<dbReference type="Proteomes" id="UP000266841">
    <property type="component" value="Unassembled WGS sequence"/>
</dbReference>
<feature type="region of interest" description="Disordered" evidence="2">
    <location>
        <begin position="1"/>
        <end position="165"/>
    </location>
</feature>
<feature type="compositionally biased region" description="Polar residues" evidence="2">
    <location>
        <begin position="1"/>
        <end position="12"/>
    </location>
</feature>
<dbReference type="SUPFAM" id="SSF82185">
    <property type="entry name" value="Histone H3 K4-specific methyltransferase SET7/9 N-terminal domain"/>
    <property type="match status" value="3"/>
</dbReference>
<evidence type="ECO:0000256" key="2">
    <source>
        <dbReference type="SAM" id="MobiDB-lite"/>
    </source>
</evidence>
<proteinExistence type="predicted"/>
<reference evidence="3 4" key="1">
    <citation type="journal article" date="2012" name="Genome Biol.">
        <title>Genome and low-iron response of an oceanic diatom adapted to chronic iron limitation.</title>
        <authorList>
            <person name="Lommer M."/>
            <person name="Specht M."/>
            <person name="Roy A.S."/>
            <person name="Kraemer L."/>
            <person name="Andreson R."/>
            <person name="Gutowska M.A."/>
            <person name="Wolf J."/>
            <person name="Bergner S.V."/>
            <person name="Schilhabel M.B."/>
            <person name="Klostermeier U.C."/>
            <person name="Beiko R.G."/>
            <person name="Rosenstiel P."/>
            <person name="Hippler M."/>
            <person name="Laroche J."/>
        </authorList>
    </citation>
    <scope>NUCLEOTIDE SEQUENCE [LARGE SCALE GENOMIC DNA]</scope>
    <source>
        <strain evidence="3 4">CCMP1005</strain>
    </source>
</reference>
<evidence type="ECO:0000256" key="1">
    <source>
        <dbReference type="ARBA" id="ARBA00022737"/>
    </source>
</evidence>
<dbReference type="InterPro" id="IPR003409">
    <property type="entry name" value="MORN"/>
</dbReference>
<gene>
    <name evidence="3" type="ORF">THAOC_02675</name>
</gene>
<dbReference type="Pfam" id="PF02493">
    <property type="entry name" value="MORN"/>
    <property type="match status" value="12"/>
</dbReference>
<keyword evidence="4" id="KW-1185">Reference proteome</keyword>
<dbReference type="OMA" id="KYEGSFD"/>
<feature type="compositionally biased region" description="Low complexity" evidence="2">
    <location>
        <begin position="23"/>
        <end position="40"/>
    </location>
</feature>
<evidence type="ECO:0000313" key="3">
    <source>
        <dbReference type="EMBL" id="EJK75598.1"/>
    </source>
</evidence>
<dbReference type="PANTHER" id="PTHR23084:SF263">
    <property type="entry name" value="MORN REPEAT-CONTAINING PROTEIN 1"/>
    <property type="match status" value="1"/>
</dbReference>
<dbReference type="OrthoDB" id="418492at2759"/>
<organism evidence="3 4">
    <name type="scientific">Thalassiosira oceanica</name>
    <name type="common">Marine diatom</name>
    <dbReference type="NCBI Taxonomy" id="159749"/>
    <lineage>
        <taxon>Eukaryota</taxon>
        <taxon>Sar</taxon>
        <taxon>Stramenopiles</taxon>
        <taxon>Ochrophyta</taxon>
        <taxon>Bacillariophyta</taxon>
        <taxon>Coscinodiscophyceae</taxon>
        <taxon>Thalassiosirophycidae</taxon>
        <taxon>Thalassiosirales</taxon>
        <taxon>Thalassiosiraceae</taxon>
        <taxon>Thalassiosira</taxon>
    </lineage>
</organism>
<dbReference type="AlphaFoldDB" id="K0TA57"/>
<dbReference type="EMBL" id="AGNL01002841">
    <property type="protein sequence ID" value="EJK75598.1"/>
    <property type="molecule type" value="Genomic_DNA"/>
</dbReference>
<evidence type="ECO:0000313" key="4">
    <source>
        <dbReference type="Proteomes" id="UP000266841"/>
    </source>
</evidence>
<name>K0TA57_THAOC</name>
<comment type="caution">
    <text evidence="3">The sequence shown here is derived from an EMBL/GenBank/DDBJ whole genome shotgun (WGS) entry which is preliminary data.</text>
</comment>